<feature type="domain" description="BON" evidence="2">
    <location>
        <begin position="166"/>
        <end position="234"/>
    </location>
</feature>
<sequence>MQRRYPGGQGGRSRSSDWQERDERAYRGVGRGITDEPSPWPEEAYESAYHRFRSEDVGPEDWGSEWSERAARSPAEERSAGWRDAPAGAREPGRGYGERRRDPQRAGGERGGEPQWRTGGYRGERGYDPPDARDRPGDRPGEAPDLSRFGGGAMRARTGPKGYTRSDERIREDVCERLARALEIDVSDVSVEVRDGCVVLEGTVPTRWMKHDIEDLSDDCMGVRDVENRVRVRRDGEHDTVKVLRPSQRTVTPTRPNPNTREPEPESGSARRDENGADREPRH</sequence>
<feature type="compositionally biased region" description="Basic and acidic residues" evidence="1">
    <location>
        <begin position="66"/>
        <end position="81"/>
    </location>
</feature>
<evidence type="ECO:0000256" key="1">
    <source>
        <dbReference type="SAM" id="MobiDB-lite"/>
    </source>
</evidence>
<gene>
    <name evidence="3" type="ORF">WJ35_17895</name>
</gene>
<feature type="compositionally biased region" description="Basic and acidic residues" evidence="1">
    <location>
        <begin position="91"/>
        <end position="112"/>
    </location>
</feature>
<dbReference type="Gene3D" id="3.30.1340.30">
    <property type="match status" value="1"/>
</dbReference>
<protein>
    <submittedName>
        <fullName evidence="3">Transporter</fullName>
    </submittedName>
</protein>
<evidence type="ECO:0000259" key="2">
    <source>
        <dbReference type="PROSITE" id="PS50914"/>
    </source>
</evidence>
<accession>A0A1B4LIA3</accession>
<feature type="region of interest" description="Disordered" evidence="1">
    <location>
        <begin position="242"/>
        <end position="283"/>
    </location>
</feature>
<feature type="compositionally biased region" description="Basic and acidic residues" evidence="1">
    <location>
        <begin position="261"/>
        <end position="283"/>
    </location>
</feature>
<reference evidence="3 4" key="1">
    <citation type="submission" date="2015-12" db="EMBL/GenBank/DDBJ databases">
        <title>Diversity of Burkholderia near neighbor genomes.</title>
        <authorList>
            <person name="Sahl J."/>
            <person name="Wagner D."/>
            <person name="Keim P."/>
        </authorList>
    </citation>
    <scope>NUCLEOTIDE SEQUENCE [LARGE SCALE GENOMIC DNA]</scope>
    <source>
        <strain evidence="3 4">MSMB0783</strain>
    </source>
</reference>
<proteinExistence type="predicted"/>
<dbReference type="EMBL" id="CP013421">
    <property type="protein sequence ID" value="AOJ76920.1"/>
    <property type="molecule type" value="Genomic_DNA"/>
</dbReference>
<name>A0A1B4LIA3_9BURK</name>
<feature type="compositionally biased region" description="Basic and acidic residues" evidence="1">
    <location>
        <begin position="14"/>
        <end position="26"/>
    </location>
</feature>
<dbReference type="InterPro" id="IPR007055">
    <property type="entry name" value="BON_dom"/>
</dbReference>
<dbReference type="RefSeq" id="WP_069239610.1">
    <property type="nucleotide sequence ID" value="NZ_CP013421.1"/>
</dbReference>
<evidence type="ECO:0000313" key="4">
    <source>
        <dbReference type="Proteomes" id="UP000243680"/>
    </source>
</evidence>
<feature type="region of interest" description="Disordered" evidence="1">
    <location>
        <begin position="1"/>
        <end position="167"/>
    </location>
</feature>
<dbReference type="PROSITE" id="PS50914">
    <property type="entry name" value="BON"/>
    <property type="match status" value="1"/>
</dbReference>
<feature type="compositionally biased region" description="Basic and acidic residues" evidence="1">
    <location>
        <begin position="122"/>
        <end position="142"/>
    </location>
</feature>
<dbReference type="Pfam" id="PF04972">
    <property type="entry name" value="BON"/>
    <property type="match status" value="1"/>
</dbReference>
<dbReference type="Proteomes" id="UP000243680">
    <property type="component" value="Chromosome 3"/>
</dbReference>
<dbReference type="AlphaFoldDB" id="A0A1B4LIA3"/>
<evidence type="ECO:0000313" key="3">
    <source>
        <dbReference type="EMBL" id="AOJ76920.1"/>
    </source>
</evidence>
<organism evidence="3 4">
    <name type="scientific">Burkholderia ubonensis</name>
    <dbReference type="NCBI Taxonomy" id="101571"/>
    <lineage>
        <taxon>Bacteria</taxon>
        <taxon>Pseudomonadati</taxon>
        <taxon>Pseudomonadota</taxon>
        <taxon>Betaproteobacteria</taxon>
        <taxon>Burkholderiales</taxon>
        <taxon>Burkholderiaceae</taxon>
        <taxon>Burkholderia</taxon>
        <taxon>Burkholderia cepacia complex</taxon>
    </lineage>
</organism>